<evidence type="ECO:0000313" key="2">
    <source>
        <dbReference type="Proteomes" id="UP000006694"/>
    </source>
</evidence>
<dbReference type="AlphaFoldDB" id="A5FLF9"/>
<dbReference type="EMBL" id="CP000685">
    <property type="protein sequence ID" value="ABQ03952.1"/>
    <property type="molecule type" value="Genomic_DNA"/>
</dbReference>
<name>A5FLF9_FLAJ1</name>
<dbReference type="Proteomes" id="UP000006694">
    <property type="component" value="Chromosome"/>
</dbReference>
<gene>
    <name evidence="1" type="ordered locus">Fjoh_0918</name>
</gene>
<dbReference type="eggNOG" id="ENOG5032WCW">
    <property type="taxonomic scope" value="Bacteria"/>
</dbReference>
<accession>A5FLF9</accession>
<dbReference type="STRING" id="376686.Fjoh_0918"/>
<dbReference type="KEGG" id="fjo:Fjoh_0918"/>
<organism evidence="1 2">
    <name type="scientific">Flavobacterium johnsoniae (strain ATCC 17061 / DSM 2064 / JCM 8514 / BCRC 14874 / CCUG 350202 / NBRC 14942 / NCIMB 11054 / UW101)</name>
    <name type="common">Cytophaga johnsonae</name>
    <dbReference type="NCBI Taxonomy" id="376686"/>
    <lineage>
        <taxon>Bacteria</taxon>
        <taxon>Pseudomonadati</taxon>
        <taxon>Bacteroidota</taxon>
        <taxon>Flavobacteriia</taxon>
        <taxon>Flavobacteriales</taxon>
        <taxon>Flavobacteriaceae</taxon>
        <taxon>Flavobacterium</taxon>
    </lineage>
</organism>
<keyword evidence="2" id="KW-1185">Reference proteome</keyword>
<dbReference type="HOGENOM" id="CLU_151184_0_0_10"/>
<evidence type="ECO:0000313" key="1">
    <source>
        <dbReference type="EMBL" id="ABQ03952.1"/>
    </source>
</evidence>
<reference evidence="1 2" key="1">
    <citation type="journal article" date="2009" name="Appl. Environ. Microbiol.">
        <title>Novel features of the polysaccharide-digesting gliding bacterium Flavobacterium johnsoniae as revealed by genome sequence analysis.</title>
        <authorList>
            <person name="McBride M.J."/>
            <person name="Xie G."/>
            <person name="Martens E.C."/>
            <person name="Lapidus A."/>
            <person name="Henrissat B."/>
            <person name="Rhodes R.G."/>
            <person name="Goltsman E."/>
            <person name="Wang W."/>
            <person name="Xu J."/>
            <person name="Hunnicutt D.W."/>
            <person name="Staroscik A.M."/>
            <person name="Hoover T.R."/>
            <person name="Cheng Y.Q."/>
            <person name="Stein J.L."/>
        </authorList>
    </citation>
    <scope>NUCLEOTIDE SEQUENCE [LARGE SCALE GENOMIC DNA]</scope>
    <source>
        <strain evidence="2">ATCC 17061 / DSM 2064 / JCM 8514 / BCRC 14874 / CCUG 350202 / NBRC 14942 / NCIMB 11054 / UW101</strain>
    </source>
</reference>
<sequence length="134" mass="16014">MKMTKKIKSKKVHEPKIKKPESTTEVDYPVFCFKHLQETHNKDYKFYLDFILRLKRISSLSWDYIHTQDRHGYGTEKMPIGKIKKQLPNFITPDVSHLTVFRANSDKRPFLGIRNNNVFHVVFIEENFGDIYDH</sequence>
<proteinExistence type="predicted"/>
<protein>
    <submittedName>
        <fullName evidence="1">Uncharacterized protein</fullName>
    </submittedName>
</protein>